<gene>
    <name evidence="2" type="ORF">CEXT_764601</name>
</gene>
<dbReference type="AlphaFoldDB" id="A0AAV4XYR5"/>
<protein>
    <recommendedName>
        <fullName evidence="1">Reverse transcriptase domain-containing protein</fullName>
    </recommendedName>
</protein>
<dbReference type="EMBL" id="BPLR01018527">
    <property type="protein sequence ID" value="GIZ00267.1"/>
    <property type="molecule type" value="Genomic_DNA"/>
</dbReference>
<accession>A0AAV4XYR5</accession>
<keyword evidence="3" id="KW-1185">Reference proteome</keyword>
<organism evidence="2 3">
    <name type="scientific">Caerostris extrusa</name>
    <name type="common">Bark spider</name>
    <name type="synonym">Caerostris bankana</name>
    <dbReference type="NCBI Taxonomy" id="172846"/>
    <lineage>
        <taxon>Eukaryota</taxon>
        <taxon>Metazoa</taxon>
        <taxon>Ecdysozoa</taxon>
        <taxon>Arthropoda</taxon>
        <taxon>Chelicerata</taxon>
        <taxon>Arachnida</taxon>
        <taxon>Araneae</taxon>
        <taxon>Araneomorphae</taxon>
        <taxon>Entelegynae</taxon>
        <taxon>Araneoidea</taxon>
        <taxon>Araneidae</taxon>
        <taxon>Caerostris</taxon>
    </lineage>
</organism>
<dbReference type="SUPFAM" id="SSF56672">
    <property type="entry name" value="DNA/RNA polymerases"/>
    <property type="match status" value="1"/>
</dbReference>
<dbReference type="PROSITE" id="PS50878">
    <property type="entry name" value="RT_POL"/>
    <property type="match status" value="1"/>
</dbReference>
<dbReference type="GO" id="GO:0071897">
    <property type="term" value="P:DNA biosynthetic process"/>
    <property type="evidence" value="ECO:0007669"/>
    <property type="project" value="UniProtKB-ARBA"/>
</dbReference>
<dbReference type="Proteomes" id="UP001054945">
    <property type="component" value="Unassembled WGS sequence"/>
</dbReference>
<evidence type="ECO:0000313" key="2">
    <source>
        <dbReference type="EMBL" id="GIZ00267.1"/>
    </source>
</evidence>
<feature type="domain" description="Reverse transcriptase" evidence="1">
    <location>
        <begin position="1"/>
        <end position="135"/>
    </location>
</feature>
<sequence>MAVIQCRVFPVWVGRNHTFNAFLNPIVSAESHTGTVYKKCGLLQASLPQGAVLSCILLNAYINDLVQKLKSIHGVRSLLYADDLLIWSVTPQNNLVSLTEKLLNQALTSLEKWCISHPVEFEESQSALSKAGFLQEVLKLKGSYNLNSEFEKFANPRSPLDCRIFIVVKDLVPAVRKLDTSCEPAIGNKKTFLVVCANQMVKVRILQMEWEVINVLCFPTVSSTNSKSNYWPSRTRSAVLDSPTKMQSHAPETKTELKTGRFVIQFTCRETMVVIQCLFSCLGWKDPTFNAFINPRAIENCTTCPGWQKSRFTVRVRHGGKLN</sequence>
<dbReference type="InterPro" id="IPR043502">
    <property type="entry name" value="DNA/RNA_pol_sf"/>
</dbReference>
<dbReference type="Pfam" id="PF00078">
    <property type="entry name" value="RVT_1"/>
    <property type="match status" value="1"/>
</dbReference>
<dbReference type="InterPro" id="IPR000477">
    <property type="entry name" value="RT_dom"/>
</dbReference>
<reference evidence="2 3" key="1">
    <citation type="submission" date="2021-06" db="EMBL/GenBank/DDBJ databases">
        <title>Caerostris extrusa draft genome.</title>
        <authorList>
            <person name="Kono N."/>
            <person name="Arakawa K."/>
        </authorList>
    </citation>
    <scope>NUCLEOTIDE SEQUENCE [LARGE SCALE GENOMIC DNA]</scope>
</reference>
<evidence type="ECO:0000259" key="1">
    <source>
        <dbReference type="PROSITE" id="PS50878"/>
    </source>
</evidence>
<proteinExistence type="predicted"/>
<name>A0AAV4XYR5_CAEEX</name>
<comment type="caution">
    <text evidence="2">The sequence shown here is derived from an EMBL/GenBank/DDBJ whole genome shotgun (WGS) entry which is preliminary data.</text>
</comment>
<evidence type="ECO:0000313" key="3">
    <source>
        <dbReference type="Proteomes" id="UP001054945"/>
    </source>
</evidence>